<evidence type="ECO:0000313" key="2">
    <source>
        <dbReference type="EMBL" id="NOT34055.1"/>
    </source>
</evidence>
<organism evidence="2 3">
    <name type="scientific">Eiseniibacteriota bacterium</name>
    <dbReference type="NCBI Taxonomy" id="2212470"/>
    <lineage>
        <taxon>Bacteria</taxon>
        <taxon>Candidatus Eiseniibacteriota</taxon>
    </lineage>
</organism>
<reference evidence="2 3" key="1">
    <citation type="submission" date="2020-04" db="EMBL/GenBank/DDBJ databases">
        <title>Metagenomic profiling of ammonia- and methane-oxidizing microorganisms in a Dutch drinking water treatment plant.</title>
        <authorList>
            <person name="Poghosyan L."/>
            <person name="Leucker S."/>
        </authorList>
    </citation>
    <scope>NUCLEOTIDE SEQUENCE [LARGE SCALE GENOMIC DNA]</scope>
    <source>
        <strain evidence="2">S-RSF-IL-03</strain>
    </source>
</reference>
<feature type="chain" id="PRO_5032366087" description="PEP-CTERM sorting domain-containing protein" evidence="1">
    <location>
        <begin position="22"/>
        <end position="239"/>
    </location>
</feature>
<keyword evidence="1" id="KW-0732">Signal</keyword>
<protein>
    <recommendedName>
        <fullName evidence="4">PEP-CTERM sorting domain-containing protein</fullName>
    </recommendedName>
</protein>
<proteinExistence type="predicted"/>
<comment type="caution">
    <text evidence="2">The sequence shown here is derived from an EMBL/GenBank/DDBJ whole genome shotgun (WGS) entry which is preliminary data.</text>
</comment>
<evidence type="ECO:0008006" key="4">
    <source>
        <dbReference type="Google" id="ProtNLM"/>
    </source>
</evidence>
<gene>
    <name evidence="2" type="ORF">HOP12_07785</name>
</gene>
<dbReference type="Proteomes" id="UP000580839">
    <property type="component" value="Unassembled WGS sequence"/>
</dbReference>
<evidence type="ECO:0000256" key="1">
    <source>
        <dbReference type="SAM" id="SignalP"/>
    </source>
</evidence>
<name>A0A849SQ18_UNCEI</name>
<feature type="signal peptide" evidence="1">
    <location>
        <begin position="1"/>
        <end position="21"/>
    </location>
</feature>
<dbReference type="AlphaFoldDB" id="A0A849SQ18"/>
<dbReference type="EMBL" id="JABFRW010000089">
    <property type="protein sequence ID" value="NOT34055.1"/>
    <property type="molecule type" value="Genomic_DNA"/>
</dbReference>
<sequence length="239" mass="24649">MKRLLALTSVLLVSGASIAAAAVPGLNLNYANCTINGAGSDRTFACNDNQTSFSLVASGQLGFTIADFVATSAAVDVTVGSPSIPAWFQFGPGGCREGALGLGTLGVLAGCTNPYSGSNQAGGFVIEPGSAPNRFRVRLDWVRDTPAAFQSNTMNALFLLQLSTASSFDDGFGMCAGCNVPACFVVNAAELFSLSQGRVAIIEQGDLRNWATWQGGTGDCPGATPTRNATWGAVKSLYR</sequence>
<evidence type="ECO:0000313" key="3">
    <source>
        <dbReference type="Proteomes" id="UP000580839"/>
    </source>
</evidence>
<accession>A0A849SQ18</accession>